<feature type="transmembrane region" description="Helical" evidence="1">
    <location>
        <begin position="120"/>
        <end position="141"/>
    </location>
</feature>
<protein>
    <submittedName>
        <fullName evidence="2">Uncharacterized protein</fullName>
    </submittedName>
</protein>
<dbReference type="PANTHER" id="PTHR33868">
    <property type="entry name" value="EXPRESSED PROTEIN"/>
    <property type="match status" value="1"/>
</dbReference>
<dbReference type="EMBL" id="LEKV01011237">
    <property type="protein sequence ID" value="KVE13555.1"/>
    <property type="molecule type" value="Genomic_DNA"/>
</dbReference>
<reference evidence="2 3" key="1">
    <citation type="journal article" date="2016" name="Sci. Rep.">
        <title>The genome sequence of the outbreeding globe artichoke constructed de novo incorporating a phase-aware low-pass sequencing strategy of F1 progeny.</title>
        <authorList>
            <person name="Scaglione D."/>
            <person name="Reyes-Chin-Wo S."/>
            <person name="Acquadro A."/>
            <person name="Froenicke L."/>
            <person name="Portis E."/>
            <person name="Beitel C."/>
            <person name="Tirone M."/>
            <person name="Mauro R."/>
            <person name="Lo Monaco A."/>
            <person name="Mauromicale G."/>
            <person name="Faccioli P."/>
            <person name="Cattivelli L."/>
            <person name="Rieseberg L."/>
            <person name="Michelmore R."/>
            <person name="Lanteri S."/>
        </authorList>
    </citation>
    <scope>NUCLEOTIDE SEQUENCE [LARGE SCALE GENOMIC DNA]</scope>
    <source>
        <strain evidence="2">2C</strain>
    </source>
</reference>
<accession>A0A103DT09</accession>
<dbReference type="STRING" id="59895.A0A103DT09"/>
<keyword evidence="1" id="KW-0812">Transmembrane</keyword>
<keyword evidence="1" id="KW-1133">Transmembrane helix</keyword>
<evidence type="ECO:0000313" key="3">
    <source>
        <dbReference type="Proteomes" id="UP000243975"/>
    </source>
</evidence>
<name>A0A103DT09_CYNCS</name>
<dbReference type="PANTHER" id="PTHR33868:SF18">
    <property type="entry name" value="TRANSMEMBRANE PROTEIN"/>
    <property type="match status" value="1"/>
</dbReference>
<gene>
    <name evidence="2" type="ORF">Ccrd_024056</name>
</gene>
<dbReference type="Gramene" id="KVE13555">
    <property type="protein sequence ID" value="KVE13555"/>
    <property type="gene ID" value="Ccrd_024056"/>
</dbReference>
<evidence type="ECO:0000313" key="2">
    <source>
        <dbReference type="EMBL" id="KVE13555.1"/>
    </source>
</evidence>
<organism evidence="2 3">
    <name type="scientific">Cynara cardunculus var. scolymus</name>
    <name type="common">Globe artichoke</name>
    <name type="synonym">Cynara scolymus</name>
    <dbReference type="NCBI Taxonomy" id="59895"/>
    <lineage>
        <taxon>Eukaryota</taxon>
        <taxon>Viridiplantae</taxon>
        <taxon>Streptophyta</taxon>
        <taxon>Embryophyta</taxon>
        <taxon>Tracheophyta</taxon>
        <taxon>Spermatophyta</taxon>
        <taxon>Magnoliopsida</taxon>
        <taxon>eudicotyledons</taxon>
        <taxon>Gunneridae</taxon>
        <taxon>Pentapetalae</taxon>
        <taxon>asterids</taxon>
        <taxon>campanulids</taxon>
        <taxon>Asterales</taxon>
        <taxon>Asteraceae</taxon>
        <taxon>Carduoideae</taxon>
        <taxon>Cardueae</taxon>
        <taxon>Carduinae</taxon>
        <taxon>Cynara</taxon>
    </lineage>
</organism>
<comment type="caution">
    <text evidence="2">The sequence shown here is derived from an EMBL/GenBank/DDBJ whole genome shotgun (WGS) entry which is preliminary data.</text>
</comment>
<keyword evidence="1" id="KW-0472">Membrane</keyword>
<keyword evidence="3" id="KW-1185">Reference proteome</keyword>
<dbReference type="Proteomes" id="UP000243975">
    <property type="component" value="Unassembled WGS sequence"/>
</dbReference>
<dbReference type="OMA" id="ETICHQF"/>
<dbReference type="AlphaFoldDB" id="A0A103DT09"/>
<evidence type="ECO:0000256" key="1">
    <source>
        <dbReference type="SAM" id="Phobius"/>
    </source>
</evidence>
<proteinExistence type="predicted"/>
<sequence>MQAPSSELSKAQLLEALCHSQTRARQAEEAAKKAYNEKEHMITHFLKQASQLFAYKQWFHILQMETSLRNSKCQPIYTRFPDFVPWIPIKGKQQKKGQHKPAKTEPSSPRYKIGKSFGSILLGLTLAGAGLLLGWTLGWLFR</sequence>